<dbReference type="GO" id="GO:0030655">
    <property type="term" value="P:beta-lactam antibiotic catabolic process"/>
    <property type="evidence" value="ECO:0007669"/>
    <property type="project" value="InterPro"/>
</dbReference>
<organism evidence="7">
    <name type="scientific">Enterobacter cloacae</name>
    <dbReference type="NCBI Taxonomy" id="550"/>
    <lineage>
        <taxon>Bacteria</taxon>
        <taxon>Pseudomonadati</taxon>
        <taxon>Pseudomonadota</taxon>
        <taxon>Gammaproteobacteria</taxon>
        <taxon>Enterobacterales</taxon>
        <taxon>Enterobacteriaceae</taxon>
        <taxon>Enterobacter</taxon>
        <taxon>Enterobacter cloacae complex</taxon>
    </lineage>
</organism>
<evidence type="ECO:0000256" key="3">
    <source>
        <dbReference type="ARBA" id="ARBA00012865"/>
    </source>
</evidence>
<keyword evidence="5" id="KW-0732">Signal</keyword>
<evidence type="ECO:0000259" key="6">
    <source>
        <dbReference type="Pfam" id="PF13354"/>
    </source>
</evidence>
<dbReference type="InterPro" id="IPR058220">
    <property type="entry name" value="KPC-2/SME-1-like"/>
</dbReference>
<dbReference type="PANTHER" id="PTHR35333">
    <property type="entry name" value="BETA-LACTAMASE"/>
    <property type="match status" value="1"/>
</dbReference>
<dbReference type="AlphaFoldDB" id="A0A0A7ERS0"/>
<feature type="chain" id="PRO_5002039348" description="beta-lactamase" evidence="5">
    <location>
        <begin position="28"/>
        <end position="292"/>
    </location>
</feature>
<protein>
    <recommendedName>
        <fullName evidence="3">beta-lactamase</fullName>
        <ecNumber evidence="3">3.5.2.6</ecNumber>
    </recommendedName>
</protein>
<dbReference type="RefSeq" id="WP_063860572.1">
    <property type="nucleotide sequence ID" value="NG_049170.1"/>
</dbReference>
<dbReference type="InterPro" id="IPR012338">
    <property type="entry name" value="Beta-lactam/transpept-like"/>
</dbReference>
<dbReference type="CARD" id="ARO:3003142">
    <property type="molecule name" value="IMI-8"/>
    <property type="mechanism identifier" value="ARO:0001004"/>
    <property type="mechanism name" value="antibiotic inactivation"/>
</dbReference>
<evidence type="ECO:0000256" key="2">
    <source>
        <dbReference type="ARBA" id="ARBA00009009"/>
    </source>
</evidence>
<comment type="catalytic activity">
    <reaction evidence="1">
        <text>a beta-lactam + H2O = a substituted beta-amino acid</text>
        <dbReference type="Rhea" id="RHEA:20401"/>
        <dbReference type="ChEBI" id="CHEBI:15377"/>
        <dbReference type="ChEBI" id="CHEBI:35627"/>
        <dbReference type="ChEBI" id="CHEBI:140347"/>
        <dbReference type="EC" id="3.5.2.6"/>
    </reaction>
</comment>
<feature type="signal peptide" evidence="5">
    <location>
        <begin position="1"/>
        <end position="27"/>
    </location>
</feature>
<reference evidence="7" key="1">
    <citation type="submission" date="2014-10" db="EMBL/GenBank/DDBJ databases">
        <title>New carbapenemase variant IMI-8.</title>
        <authorList>
            <person name="Doumith M."/>
            <person name="Meunier D."/>
            <person name="Hopkins K."/>
            <person name="Woodford N."/>
        </authorList>
    </citation>
    <scope>NUCLEOTIDE SEQUENCE</scope>
    <source>
        <strain evidence="7">29181</strain>
        <tissue evidence="7">Blood</tissue>
    </source>
</reference>
<dbReference type="PRINTS" id="PR00118">
    <property type="entry name" value="BLACTAMASEA"/>
</dbReference>
<accession>A0A0A7ERS0</accession>
<dbReference type="SMR" id="A0A0A7ERS0"/>
<gene>
    <name evidence="7" type="primary">bla(IMI-8)</name>
</gene>
<evidence type="ECO:0000256" key="1">
    <source>
        <dbReference type="ARBA" id="ARBA00001526"/>
    </source>
</evidence>
<comment type="similarity">
    <text evidence="2">Belongs to the class-A beta-lactamase family.</text>
</comment>
<sequence length="292" mass="32026">MSINAKKSKAAVFLSYFLIPISFYSQADTNAMDEIKKLETGFGGRVGVYALDTGSGKSFSYRANERFPLCSSFKGFLAAAVLKGSQDNQLNINEIVNYNKRSLEPHSPITQKYKENGMSLGDMAAAALQYSDNGAANIILERYIGGPEGMTNFMRSIGDEDFRLDRWELDLNTAIPGDERDTSTPAAVGKSLKNLALGNILNDHEKETYQTWLKGNTTGAARIRASVPSDWVVGDKTGTCGAYGTANDYAVVWPKNRAPLIISVYTTKSEKEAKHDEKVIEEASRIAITHLK</sequence>
<evidence type="ECO:0000313" key="7">
    <source>
        <dbReference type="EMBL" id="AIY69088.1"/>
    </source>
</evidence>
<dbReference type="InterPro" id="IPR058197">
    <property type="entry name" value="NMC-A"/>
</dbReference>
<dbReference type="NCBIfam" id="NF000400">
    <property type="entry name" value="blaIMI"/>
    <property type="match status" value="1"/>
</dbReference>
<dbReference type="GO" id="GO:0008800">
    <property type="term" value="F:beta-lactamase activity"/>
    <property type="evidence" value="ECO:0007669"/>
    <property type="project" value="UniProtKB-EC"/>
</dbReference>
<dbReference type="EC" id="3.5.2.6" evidence="3"/>
<dbReference type="GO" id="GO:0046677">
    <property type="term" value="P:response to antibiotic"/>
    <property type="evidence" value="ECO:0007669"/>
    <property type="project" value="UniProtKB-KW"/>
</dbReference>
<dbReference type="InterPro" id="IPR045155">
    <property type="entry name" value="Beta-lactam_cat"/>
</dbReference>
<dbReference type="NCBIfam" id="NF033103">
    <property type="entry name" value="bla_class_A"/>
    <property type="match status" value="1"/>
</dbReference>
<dbReference type="NCBIfam" id="NF000538">
    <property type="entry name" value="classA_carba"/>
    <property type="match status" value="1"/>
</dbReference>
<dbReference type="InterPro" id="IPR000871">
    <property type="entry name" value="Beta-lactam_class-A"/>
</dbReference>
<name>A0A0A7ERS0_ENTCL</name>
<dbReference type="Pfam" id="PF13354">
    <property type="entry name" value="Beta-lactamase2"/>
    <property type="match status" value="1"/>
</dbReference>
<evidence type="ECO:0000256" key="5">
    <source>
        <dbReference type="SAM" id="SignalP"/>
    </source>
</evidence>
<proteinExistence type="inferred from homology"/>
<dbReference type="EMBL" id="KP081315">
    <property type="protein sequence ID" value="AIY69088.1"/>
    <property type="molecule type" value="Genomic_DNA"/>
</dbReference>
<dbReference type="Gene3D" id="3.40.710.10">
    <property type="entry name" value="DD-peptidase/beta-lactamase superfamily"/>
    <property type="match status" value="1"/>
</dbReference>
<dbReference type="PANTHER" id="PTHR35333:SF3">
    <property type="entry name" value="BETA-LACTAMASE-TYPE TRANSPEPTIDASE FOLD CONTAINING PROTEIN"/>
    <property type="match status" value="1"/>
</dbReference>
<evidence type="ECO:0000256" key="4">
    <source>
        <dbReference type="ARBA" id="ARBA00023251"/>
    </source>
</evidence>
<dbReference type="SUPFAM" id="SSF56601">
    <property type="entry name" value="beta-lactamase/transpeptidase-like"/>
    <property type="match status" value="1"/>
</dbReference>
<feature type="domain" description="Beta-lactamase class A catalytic" evidence="6">
    <location>
        <begin position="47"/>
        <end position="266"/>
    </location>
</feature>
<keyword evidence="4" id="KW-0046">Antibiotic resistance</keyword>